<keyword evidence="7" id="KW-1185">Reference proteome</keyword>
<sequence length="225" mass="24039">MSNIAANIAAVQERLANALQRAGRRHDDARLLAVSKTFPADAVQEAYAAGLRCFGENRVQELCDKAPKLPADCEWHLIGHLQQNKVRPALEHARWLHAVDSVALAQRIQRLAGDLSVAPTLLLEVNISGEESKFGLAPGAVEAVLTALQGGPGCCRGLMTVAPLHASERELHAVFAGLRTLRDQLVARTGMALPELSMGMSGDMDIAVAEGATIVRIGTAIFGRR</sequence>
<comment type="caution">
    <text evidence="6">The sequence shown here is derived from an EMBL/GenBank/DDBJ whole genome shotgun (WGS) entry which is preliminary data.</text>
</comment>
<evidence type="ECO:0000259" key="5">
    <source>
        <dbReference type="Pfam" id="PF01168"/>
    </source>
</evidence>
<dbReference type="CDD" id="cd00635">
    <property type="entry name" value="PLPDE_III_YBL036c_like"/>
    <property type="match status" value="1"/>
</dbReference>
<protein>
    <recommendedName>
        <fullName evidence="2">Pyridoxal phosphate homeostasis protein</fullName>
        <shortName evidence="2">PLP homeostasis protein</shortName>
    </recommendedName>
</protein>
<dbReference type="EMBL" id="JAUSVL010000001">
    <property type="protein sequence ID" value="MDQ0289917.1"/>
    <property type="molecule type" value="Genomic_DNA"/>
</dbReference>
<comment type="similarity">
    <text evidence="2 4">Belongs to the pyridoxal phosphate-binding protein YggS/PROSC family.</text>
</comment>
<dbReference type="NCBIfam" id="TIGR00044">
    <property type="entry name" value="YggS family pyridoxal phosphate-dependent enzyme"/>
    <property type="match status" value="1"/>
</dbReference>
<feature type="domain" description="Alanine racemase N-terminal" evidence="5">
    <location>
        <begin position="9"/>
        <end position="223"/>
    </location>
</feature>
<dbReference type="Pfam" id="PF01168">
    <property type="entry name" value="Ala_racemase_N"/>
    <property type="match status" value="1"/>
</dbReference>
<dbReference type="FunFam" id="3.20.20.10:FF:000018">
    <property type="entry name" value="Pyridoxal phosphate homeostasis protein"/>
    <property type="match status" value="1"/>
</dbReference>
<dbReference type="GO" id="GO:0030170">
    <property type="term" value="F:pyridoxal phosphate binding"/>
    <property type="evidence" value="ECO:0007669"/>
    <property type="project" value="UniProtKB-UniRule"/>
</dbReference>
<comment type="function">
    <text evidence="2">Pyridoxal 5'-phosphate (PLP)-binding protein, which is involved in PLP homeostasis.</text>
</comment>
<reference evidence="6" key="1">
    <citation type="submission" date="2023-07" db="EMBL/GenBank/DDBJ databases">
        <title>Genomic Encyclopedia of Type Strains, Phase IV (KMG-IV): sequencing the most valuable type-strain genomes for metagenomic binning, comparative biology and taxonomic classification.</title>
        <authorList>
            <person name="Goeker M."/>
        </authorList>
    </citation>
    <scope>NUCLEOTIDE SEQUENCE</scope>
    <source>
        <strain evidence="6">DSM 24202</strain>
    </source>
</reference>
<comment type="cofactor">
    <cofactor evidence="3">
        <name>pyridoxal 5'-phosphate</name>
        <dbReference type="ChEBI" id="CHEBI:597326"/>
    </cofactor>
</comment>
<dbReference type="InterPro" id="IPR029066">
    <property type="entry name" value="PLP-binding_barrel"/>
</dbReference>
<dbReference type="Gene3D" id="3.20.20.10">
    <property type="entry name" value="Alanine racemase"/>
    <property type="match status" value="1"/>
</dbReference>
<evidence type="ECO:0000256" key="4">
    <source>
        <dbReference type="RuleBase" id="RU004514"/>
    </source>
</evidence>
<organism evidence="6 7">
    <name type="scientific">Oligosphaera ethanolica</name>
    <dbReference type="NCBI Taxonomy" id="760260"/>
    <lineage>
        <taxon>Bacteria</taxon>
        <taxon>Pseudomonadati</taxon>
        <taxon>Lentisphaerota</taxon>
        <taxon>Oligosphaeria</taxon>
        <taxon>Oligosphaerales</taxon>
        <taxon>Oligosphaeraceae</taxon>
        <taxon>Oligosphaera</taxon>
    </lineage>
</organism>
<proteinExistence type="inferred from homology"/>
<dbReference type="Proteomes" id="UP001238163">
    <property type="component" value="Unassembled WGS sequence"/>
</dbReference>
<dbReference type="PANTHER" id="PTHR10146:SF14">
    <property type="entry name" value="PYRIDOXAL PHOSPHATE HOMEOSTASIS PROTEIN"/>
    <property type="match status" value="1"/>
</dbReference>
<evidence type="ECO:0000256" key="1">
    <source>
        <dbReference type="ARBA" id="ARBA00022898"/>
    </source>
</evidence>
<dbReference type="HAMAP" id="MF_02087">
    <property type="entry name" value="PLP_homeostasis"/>
    <property type="match status" value="1"/>
</dbReference>
<accession>A0AAE4APZ2</accession>
<dbReference type="RefSeq" id="WP_307261355.1">
    <property type="nucleotide sequence ID" value="NZ_JAUSVL010000001.1"/>
</dbReference>
<dbReference type="PIRSF" id="PIRSF004848">
    <property type="entry name" value="YBL036c_PLPDEIII"/>
    <property type="match status" value="1"/>
</dbReference>
<evidence type="ECO:0000313" key="6">
    <source>
        <dbReference type="EMBL" id="MDQ0289917.1"/>
    </source>
</evidence>
<dbReference type="InterPro" id="IPR001608">
    <property type="entry name" value="Ala_racemase_N"/>
</dbReference>
<dbReference type="PANTHER" id="PTHR10146">
    <property type="entry name" value="PROLINE SYNTHETASE CO-TRANSCRIBED BACTERIAL HOMOLOG PROTEIN"/>
    <property type="match status" value="1"/>
</dbReference>
<evidence type="ECO:0000313" key="7">
    <source>
        <dbReference type="Proteomes" id="UP001238163"/>
    </source>
</evidence>
<gene>
    <name evidence="6" type="ORF">J3R75_002024</name>
</gene>
<keyword evidence="1 2" id="KW-0663">Pyridoxal phosphate</keyword>
<dbReference type="AlphaFoldDB" id="A0AAE4APZ2"/>
<dbReference type="SUPFAM" id="SSF51419">
    <property type="entry name" value="PLP-binding barrel"/>
    <property type="match status" value="1"/>
</dbReference>
<dbReference type="InterPro" id="IPR011078">
    <property type="entry name" value="PyrdxlP_homeostasis"/>
</dbReference>
<evidence type="ECO:0000256" key="2">
    <source>
        <dbReference type="HAMAP-Rule" id="MF_02087"/>
    </source>
</evidence>
<evidence type="ECO:0000256" key="3">
    <source>
        <dbReference type="PIRSR" id="PIRSR004848-1"/>
    </source>
</evidence>
<feature type="modified residue" description="N6-(pyridoxal phosphate)lysine" evidence="2 3">
    <location>
        <position position="36"/>
    </location>
</feature>
<name>A0AAE4APZ2_9BACT</name>